<sequence length="142" mass="15301">MQALASLAAAAATQEAKTMFRRFRRNIVLMSIAGLFGLTAYVLLIVAGVYSLWMQTGSMLEASLLAAAGFVFAALVPFAVMRFITWREEKRLAKLRRARMLATTAAIGLLPRLLGSKTGLAAAAAGVFAFYMMNRSSDDDSA</sequence>
<proteinExistence type="predicted"/>
<feature type="transmembrane region" description="Helical" evidence="1">
    <location>
        <begin position="62"/>
        <end position="84"/>
    </location>
</feature>
<keyword evidence="1" id="KW-0812">Transmembrane</keyword>
<feature type="transmembrane region" description="Helical" evidence="1">
    <location>
        <begin position="27"/>
        <end position="50"/>
    </location>
</feature>
<keyword evidence="1" id="KW-0472">Membrane</keyword>
<dbReference type="Proteomes" id="UP000186002">
    <property type="component" value="Unassembled WGS sequence"/>
</dbReference>
<keyword evidence="1" id="KW-1133">Transmembrane helix</keyword>
<reference evidence="2 3" key="1">
    <citation type="submission" date="2016-11" db="EMBL/GenBank/DDBJ databases">
        <authorList>
            <person name="Jaros S."/>
            <person name="Januszkiewicz K."/>
            <person name="Wedrychowicz H."/>
        </authorList>
    </citation>
    <scope>NUCLEOTIDE SEQUENCE [LARGE SCALE GENOMIC DNA]</scope>
    <source>
        <strain evidence="2 3">DSM 22153</strain>
    </source>
</reference>
<evidence type="ECO:0000313" key="2">
    <source>
        <dbReference type="EMBL" id="SHL73157.1"/>
    </source>
</evidence>
<evidence type="ECO:0000313" key="3">
    <source>
        <dbReference type="Proteomes" id="UP000186002"/>
    </source>
</evidence>
<feature type="transmembrane region" description="Helical" evidence="1">
    <location>
        <begin position="105"/>
        <end position="133"/>
    </location>
</feature>
<evidence type="ECO:0000256" key="1">
    <source>
        <dbReference type="SAM" id="Phobius"/>
    </source>
</evidence>
<organism evidence="2 3">
    <name type="scientific">Roseibium suaedae</name>
    <dbReference type="NCBI Taxonomy" id="735517"/>
    <lineage>
        <taxon>Bacteria</taxon>
        <taxon>Pseudomonadati</taxon>
        <taxon>Pseudomonadota</taxon>
        <taxon>Alphaproteobacteria</taxon>
        <taxon>Hyphomicrobiales</taxon>
        <taxon>Stappiaceae</taxon>
        <taxon>Roseibium</taxon>
    </lineage>
</organism>
<protein>
    <submittedName>
        <fullName evidence="2">Uncharacterized protein</fullName>
    </submittedName>
</protein>
<dbReference type="STRING" id="735517.SAMN05444272_1335"/>
<gene>
    <name evidence="2" type="ORF">SAMN05444272_1335</name>
</gene>
<dbReference type="EMBL" id="FRBW01000001">
    <property type="protein sequence ID" value="SHL73157.1"/>
    <property type="molecule type" value="Genomic_DNA"/>
</dbReference>
<dbReference type="RefSeq" id="WP_073010333.1">
    <property type="nucleotide sequence ID" value="NZ_FRBW01000001.1"/>
</dbReference>
<name>A0A1M7D1B5_9HYPH</name>
<keyword evidence="3" id="KW-1185">Reference proteome</keyword>
<accession>A0A1M7D1B5</accession>
<dbReference type="AlphaFoldDB" id="A0A1M7D1B5"/>
<dbReference type="OrthoDB" id="8421907at2"/>